<dbReference type="Pfam" id="PF03167">
    <property type="entry name" value="UDG"/>
    <property type="match status" value="1"/>
</dbReference>
<dbReference type="EMBL" id="LS974202">
    <property type="protein sequence ID" value="SSC14049.1"/>
    <property type="molecule type" value="Genomic_DNA"/>
</dbReference>
<dbReference type="InterPro" id="IPR005273">
    <property type="entry name" value="Ura-DNA_glyco_family4"/>
</dbReference>
<gene>
    <name evidence="13" type="ORF">MESINF_2609</name>
</gene>
<sequence>MTDYVKRKEHLLGVISKINDCTRCPLSTTRNNVVPGEGSIQSPIMFVGEGPGADEDASGRPFVGKAGQLLTKILESVKIDRQDVYITNIVKCRPPNNRVPTTEEKSACAPYLLSQIAIVRPKVIVALGATALSFFVNDEKIRMTEARGKLYDWLGGIKIFVMFHPSYLLRYPSRDPGSPKSLTWEDIQKIRKMYDRLIEGREIES</sequence>
<dbReference type="Gene3D" id="3.40.470.10">
    <property type="entry name" value="Uracil-DNA glycosylase-like domain"/>
    <property type="match status" value="1"/>
</dbReference>
<dbReference type="SMART" id="SM00986">
    <property type="entry name" value="UDG"/>
    <property type="match status" value="1"/>
</dbReference>
<evidence type="ECO:0000256" key="1">
    <source>
        <dbReference type="ARBA" id="ARBA00001400"/>
    </source>
</evidence>
<dbReference type="NCBIfam" id="TIGR00758">
    <property type="entry name" value="UDG_fam4"/>
    <property type="match status" value="1"/>
</dbReference>
<evidence type="ECO:0000256" key="11">
    <source>
        <dbReference type="ARBA" id="ARBA00023204"/>
    </source>
</evidence>
<dbReference type="RefSeq" id="WP_169700316.1">
    <property type="nucleotide sequence ID" value="NZ_LS974202.1"/>
</dbReference>
<accession>A0A7Z7PQ35</accession>
<dbReference type="AlphaFoldDB" id="A0A7Z7PQ35"/>
<dbReference type="GO" id="GO:0046872">
    <property type="term" value="F:metal ion binding"/>
    <property type="evidence" value="ECO:0007669"/>
    <property type="project" value="UniProtKB-KW"/>
</dbReference>
<evidence type="ECO:0000256" key="3">
    <source>
        <dbReference type="ARBA" id="ARBA00012030"/>
    </source>
</evidence>
<keyword evidence="11" id="KW-0234">DNA repair</keyword>
<evidence type="ECO:0000256" key="5">
    <source>
        <dbReference type="ARBA" id="ARBA00022485"/>
    </source>
</evidence>
<evidence type="ECO:0000313" key="14">
    <source>
        <dbReference type="Proteomes" id="UP000250796"/>
    </source>
</evidence>
<feature type="domain" description="Uracil-DNA glycosylase-like" evidence="12">
    <location>
        <begin position="35"/>
        <end position="188"/>
    </location>
</feature>
<dbReference type="InterPro" id="IPR036895">
    <property type="entry name" value="Uracil-DNA_glycosylase-like_sf"/>
</dbReference>
<dbReference type="EC" id="3.2.2.27" evidence="3"/>
<dbReference type="GO" id="GO:0051539">
    <property type="term" value="F:4 iron, 4 sulfur cluster binding"/>
    <property type="evidence" value="ECO:0007669"/>
    <property type="project" value="UniProtKB-KW"/>
</dbReference>
<evidence type="ECO:0000256" key="4">
    <source>
        <dbReference type="ARBA" id="ARBA00019403"/>
    </source>
</evidence>
<keyword evidence="14" id="KW-1185">Reference proteome</keyword>
<protein>
    <recommendedName>
        <fullName evidence="4">Type-4 uracil-DNA glycosylase</fullName>
        <ecNumber evidence="3">3.2.2.27</ecNumber>
    </recommendedName>
</protein>
<comment type="catalytic activity">
    <reaction evidence="1">
        <text>Hydrolyzes single-stranded DNA or mismatched double-stranded DNA and polynucleotides, releasing free uracil.</text>
        <dbReference type="EC" id="3.2.2.27"/>
    </reaction>
</comment>
<organism evidence="13 14">
    <name type="scientific">Mesotoga infera</name>
    <dbReference type="NCBI Taxonomy" id="1236046"/>
    <lineage>
        <taxon>Bacteria</taxon>
        <taxon>Thermotogati</taxon>
        <taxon>Thermotogota</taxon>
        <taxon>Thermotogae</taxon>
        <taxon>Kosmotogales</taxon>
        <taxon>Kosmotogaceae</taxon>
        <taxon>Mesotoga</taxon>
    </lineage>
</organism>
<evidence type="ECO:0000256" key="6">
    <source>
        <dbReference type="ARBA" id="ARBA00022723"/>
    </source>
</evidence>
<dbReference type="GO" id="GO:0004844">
    <property type="term" value="F:uracil DNA N-glycosylase activity"/>
    <property type="evidence" value="ECO:0007669"/>
    <property type="project" value="UniProtKB-EC"/>
</dbReference>
<evidence type="ECO:0000256" key="9">
    <source>
        <dbReference type="ARBA" id="ARBA00023004"/>
    </source>
</evidence>
<evidence type="ECO:0000256" key="10">
    <source>
        <dbReference type="ARBA" id="ARBA00023014"/>
    </source>
</evidence>
<evidence type="ECO:0000256" key="8">
    <source>
        <dbReference type="ARBA" id="ARBA00022801"/>
    </source>
</evidence>
<proteinExistence type="inferred from homology"/>
<name>A0A7Z7PQ35_9BACT</name>
<dbReference type="InterPro" id="IPR051536">
    <property type="entry name" value="UDG_Type-4/5"/>
</dbReference>
<evidence type="ECO:0000256" key="2">
    <source>
        <dbReference type="ARBA" id="ARBA00006521"/>
    </source>
</evidence>
<keyword evidence="6" id="KW-0479">Metal-binding</keyword>
<keyword evidence="5" id="KW-0004">4Fe-4S</keyword>
<dbReference type="Proteomes" id="UP000250796">
    <property type="component" value="Chromosome MESINF"/>
</dbReference>
<dbReference type="KEGG" id="minf:MESINF_2609"/>
<dbReference type="SUPFAM" id="SSF52141">
    <property type="entry name" value="Uracil-DNA glycosylase-like"/>
    <property type="match status" value="1"/>
</dbReference>
<keyword evidence="8" id="KW-0378">Hydrolase</keyword>
<comment type="similarity">
    <text evidence="2">Belongs to the uracil-DNA glycosylase (UDG) superfamily. Type 4 (UDGa) family.</text>
</comment>
<dbReference type="GO" id="GO:0006281">
    <property type="term" value="P:DNA repair"/>
    <property type="evidence" value="ECO:0007669"/>
    <property type="project" value="UniProtKB-KW"/>
</dbReference>
<dbReference type="SMART" id="SM00987">
    <property type="entry name" value="UreE_C"/>
    <property type="match status" value="1"/>
</dbReference>
<keyword evidence="9" id="KW-0408">Iron</keyword>
<evidence type="ECO:0000259" key="12">
    <source>
        <dbReference type="SMART" id="SM00986"/>
    </source>
</evidence>
<dbReference type="InterPro" id="IPR005122">
    <property type="entry name" value="Uracil-DNA_glycosylase-like"/>
</dbReference>
<dbReference type="PANTHER" id="PTHR33693:SF1">
    <property type="entry name" value="TYPE-4 URACIL-DNA GLYCOSYLASE"/>
    <property type="match status" value="1"/>
</dbReference>
<dbReference type="CDD" id="cd10030">
    <property type="entry name" value="UDG-F4_TTUDGA_SPO1dp_like"/>
    <property type="match status" value="1"/>
</dbReference>
<evidence type="ECO:0000256" key="7">
    <source>
        <dbReference type="ARBA" id="ARBA00022763"/>
    </source>
</evidence>
<reference evidence="13 14" key="1">
    <citation type="submission" date="2017-01" db="EMBL/GenBank/DDBJ databases">
        <authorList>
            <person name="Erauso G."/>
        </authorList>
    </citation>
    <scope>NUCLEOTIDE SEQUENCE [LARGE SCALE GENOMIC DNA]</scope>
    <source>
        <strain evidence="13">MESINF1</strain>
    </source>
</reference>
<keyword evidence="10" id="KW-0411">Iron-sulfur</keyword>
<dbReference type="PANTHER" id="PTHR33693">
    <property type="entry name" value="TYPE-5 URACIL-DNA GLYCOSYLASE"/>
    <property type="match status" value="1"/>
</dbReference>
<evidence type="ECO:0000313" key="13">
    <source>
        <dbReference type="EMBL" id="SSC14049.1"/>
    </source>
</evidence>
<keyword evidence="7" id="KW-0227">DNA damage</keyword>